<accession>A0AAW2HP00</accession>
<evidence type="ECO:0000256" key="7">
    <source>
        <dbReference type="RuleBase" id="RU000682"/>
    </source>
</evidence>
<dbReference type="PANTHER" id="PTHR45874:SF4">
    <property type="entry name" value="HOMEOBOX PROTEIN ABDOMINAL-B"/>
    <property type="match status" value="1"/>
</dbReference>
<evidence type="ECO:0000256" key="3">
    <source>
        <dbReference type="ARBA" id="ARBA00023125"/>
    </source>
</evidence>
<feature type="region of interest" description="Disordered" evidence="8">
    <location>
        <begin position="59"/>
        <end position="95"/>
    </location>
</feature>
<protein>
    <recommendedName>
        <fullName evidence="9">Homeobox domain-containing protein</fullName>
    </recommendedName>
</protein>
<gene>
    <name evidence="10" type="ORF">PYX00_008493</name>
</gene>
<evidence type="ECO:0000256" key="4">
    <source>
        <dbReference type="ARBA" id="ARBA00023155"/>
    </source>
</evidence>
<dbReference type="GO" id="GO:0005634">
    <property type="term" value="C:nucleus"/>
    <property type="evidence" value="ECO:0007669"/>
    <property type="project" value="UniProtKB-SubCell"/>
</dbReference>
<proteinExistence type="inferred from homology"/>
<evidence type="ECO:0000256" key="6">
    <source>
        <dbReference type="PROSITE-ProRule" id="PRU00108"/>
    </source>
</evidence>
<feature type="compositionally biased region" description="Basic residues" evidence="8">
    <location>
        <begin position="377"/>
        <end position="388"/>
    </location>
</feature>
<organism evidence="10">
    <name type="scientific">Menopon gallinae</name>
    <name type="common">poultry shaft louse</name>
    <dbReference type="NCBI Taxonomy" id="328185"/>
    <lineage>
        <taxon>Eukaryota</taxon>
        <taxon>Metazoa</taxon>
        <taxon>Ecdysozoa</taxon>
        <taxon>Arthropoda</taxon>
        <taxon>Hexapoda</taxon>
        <taxon>Insecta</taxon>
        <taxon>Pterygota</taxon>
        <taxon>Neoptera</taxon>
        <taxon>Paraneoptera</taxon>
        <taxon>Psocodea</taxon>
        <taxon>Troctomorpha</taxon>
        <taxon>Phthiraptera</taxon>
        <taxon>Amblycera</taxon>
        <taxon>Menoponidae</taxon>
        <taxon>Menopon</taxon>
    </lineage>
</organism>
<dbReference type="PANTHER" id="PTHR45874">
    <property type="entry name" value="HOMEOBOX PROTEIN ABDOMINAL-B"/>
    <property type="match status" value="1"/>
</dbReference>
<dbReference type="PROSITE" id="PS50071">
    <property type="entry name" value="HOMEOBOX_2"/>
    <property type="match status" value="1"/>
</dbReference>
<keyword evidence="3 6" id="KW-0238">DNA-binding</keyword>
<dbReference type="PROSITE" id="PS00027">
    <property type="entry name" value="HOMEOBOX_1"/>
    <property type="match status" value="1"/>
</dbReference>
<dbReference type="Gene3D" id="1.10.10.60">
    <property type="entry name" value="Homeodomain-like"/>
    <property type="match status" value="1"/>
</dbReference>
<name>A0AAW2HP00_9NEOP</name>
<evidence type="ECO:0000256" key="5">
    <source>
        <dbReference type="ARBA" id="ARBA00023242"/>
    </source>
</evidence>
<feature type="DNA-binding region" description="Homeobox" evidence="6">
    <location>
        <begin position="295"/>
        <end position="354"/>
    </location>
</feature>
<sequence length="407" mass="43928">MGIDTTAANSNAGTATGVGWWSMMNGSLYEESPPPAPTVSTPVSSPNSVSITVVPVTATTSSTSPSSSSVASNHTGPLHIPAKRPTSSYESVDPASGGVIRHSHPGSQPWNYSPAENHSATAFEPAVGLGHHQYSTPSTYYNLTSDSSARDTRKINFWPSAVTASPTPEFKYNPSVSTANPSDPSTVSTCHQSFTAQTAWSNYSAYTSASRHHVDHHTHQGVPYIQDESRRAAAAAAMVVDGFPHDSYGLRNYGAPDPVPSTPYPPPGSLGVGIGLGGTCGSGANPLEWTGQVTARKKRKPYSKFQTLELEKEFLFNAYVSKQKRWELARNLNLTERQVKIWFQNRRMKNKKNSQRQAAQQQNNNNNTTASNANHHTSSHHHSSHHAHAVPNHHSVTNGGVTIKHHQ</sequence>
<dbReference type="EMBL" id="JARGDH010000004">
    <property type="protein sequence ID" value="KAL0271393.1"/>
    <property type="molecule type" value="Genomic_DNA"/>
</dbReference>
<comment type="similarity">
    <text evidence="2">Belongs to the Abd-B homeobox family.</text>
</comment>
<dbReference type="Pfam" id="PF00046">
    <property type="entry name" value="Homeodomain"/>
    <property type="match status" value="1"/>
</dbReference>
<evidence type="ECO:0000256" key="8">
    <source>
        <dbReference type="SAM" id="MobiDB-lite"/>
    </source>
</evidence>
<evidence type="ECO:0000256" key="2">
    <source>
        <dbReference type="ARBA" id="ARBA00006317"/>
    </source>
</evidence>
<feature type="compositionally biased region" description="Low complexity" evidence="8">
    <location>
        <begin position="59"/>
        <end position="72"/>
    </location>
</feature>
<comment type="subcellular location">
    <subcellularLocation>
        <location evidence="1 6 7">Nucleus</location>
    </subcellularLocation>
</comment>
<dbReference type="InterPro" id="IPR046333">
    <property type="entry name" value="HXA10/ABDB-like"/>
</dbReference>
<dbReference type="AlphaFoldDB" id="A0AAW2HP00"/>
<dbReference type="SUPFAM" id="SSF46689">
    <property type="entry name" value="Homeodomain-like"/>
    <property type="match status" value="1"/>
</dbReference>
<evidence type="ECO:0000259" key="9">
    <source>
        <dbReference type="PROSITE" id="PS50071"/>
    </source>
</evidence>
<keyword evidence="4 6" id="KW-0371">Homeobox</keyword>
<evidence type="ECO:0000313" key="10">
    <source>
        <dbReference type="EMBL" id="KAL0271393.1"/>
    </source>
</evidence>
<feature type="domain" description="Homeobox" evidence="9">
    <location>
        <begin position="293"/>
        <end position="353"/>
    </location>
</feature>
<dbReference type="InterPro" id="IPR020479">
    <property type="entry name" value="HD_metazoa"/>
</dbReference>
<dbReference type="InterPro" id="IPR009057">
    <property type="entry name" value="Homeodomain-like_sf"/>
</dbReference>
<dbReference type="PRINTS" id="PR00024">
    <property type="entry name" value="HOMEOBOX"/>
</dbReference>
<dbReference type="InterPro" id="IPR017970">
    <property type="entry name" value="Homeobox_CS"/>
</dbReference>
<dbReference type="GO" id="GO:0000978">
    <property type="term" value="F:RNA polymerase II cis-regulatory region sequence-specific DNA binding"/>
    <property type="evidence" value="ECO:0007669"/>
    <property type="project" value="TreeGrafter"/>
</dbReference>
<dbReference type="GO" id="GO:0000981">
    <property type="term" value="F:DNA-binding transcription factor activity, RNA polymerase II-specific"/>
    <property type="evidence" value="ECO:0007669"/>
    <property type="project" value="InterPro"/>
</dbReference>
<keyword evidence="5 6" id="KW-0539">Nucleus</keyword>
<reference evidence="10" key="1">
    <citation type="journal article" date="2024" name="Gigascience">
        <title>Chromosome-level genome of the poultry shaft louse Menopon gallinae provides insight into the host-switching and adaptive evolution of parasitic lice.</title>
        <authorList>
            <person name="Xu Y."/>
            <person name="Ma L."/>
            <person name="Liu S."/>
            <person name="Liang Y."/>
            <person name="Liu Q."/>
            <person name="He Z."/>
            <person name="Tian L."/>
            <person name="Duan Y."/>
            <person name="Cai W."/>
            <person name="Li H."/>
            <person name="Song F."/>
        </authorList>
    </citation>
    <scope>NUCLEOTIDE SEQUENCE</scope>
    <source>
        <strain evidence="10">Cailab_2023a</strain>
    </source>
</reference>
<feature type="region of interest" description="Disordered" evidence="8">
    <location>
        <begin position="345"/>
        <end position="407"/>
    </location>
</feature>
<dbReference type="SMART" id="SM00389">
    <property type="entry name" value="HOX"/>
    <property type="match status" value="1"/>
</dbReference>
<dbReference type="CDD" id="cd00086">
    <property type="entry name" value="homeodomain"/>
    <property type="match status" value="1"/>
</dbReference>
<dbReference type="InterPro" id="IPR001356">
    <property type="entry name" value="HD"/>
</dbReference>
<evidence type="ECO:0000256" key="1">
    <source>
        <dbReference type="ARBA" id="ARBA00004123"/>
    </source>
</evidence>
<comment type="caution">
    <text evidence="10">The sequence shown here is derived from an EMBL/GenBank/DDBJ whole genome shotgun (WGS) entry which is preliminary data.</text>
</comment>
<feature type="compositionally biased region" description="Low complexity" evidence="8">
    <location>
        <begin position="355"/>
        <end position="376"/>
    </location>
</feature>